<evidence type="ECO:0000313" key="3">
    <source>
        <dbReference type="EMBL" id="QVI61371.1"/>
    </source>
</evidence>
<proteinExistence type="predicted"/>
<protein>
    <recommendedName>
        <fullName evidence="5">Flp pilus-assembly TadG-like N-terminal domain-containing protein</fullName>
    </recommendedName>
</protein>
<accession>A0ABX8D1L7</accession>
<dbReference type="RefSeq" id="WP_207338975.1">
    <property type="nucleotide sequence ID" value="NZ_CP074405.1"/>
</dbReference>
<keyword evidence="4" id="KW-1185">Reference proteome</keyword>
<feature type="compositionally biased region" description="Pro residues" evidence="1">
    <location>
        <begin position="167"/>
        <end position="201"/>
    </location>
</feature>
<sequence>MTTPHARRRHADRGAHDRGAAALGLIVGVVLCAFALLAFVLVPLVTSTGMAGRSSSAADAAALAAAQRVREAALDAALVVPVGGTVGGTMAPSVGITDAQTYARRNGSELVGARYHADLRADRVRVEVRTPDPEGLRGGTYRQAEAEVGVALDRCELTRERVIVGYEPPPPPPEPTPEPEPDPSATPTPSPTPPPPPPPVPIFGWDHTFTCTSGGGAVLVSLGPERDVAVVRTAMRAWLDARLEPRLVR</sequence>
<keyword evidence="2" id="KW-1133">Transmembrane helix</keyword>
<organism evidence="3 4">
    <name type="scientific">Cellulomonas wangleii</name>
    <dbReference type="NCBI Taxonomy" id="2816956"/>
    <lineage>
        <taxon>Bacteria</taxon>
        <taxon>Bacillati</taxon>
        <taxon>Actinomycetota</taxon>
        <taxon>Actinomycetes</taxon>
        <taxon>Micrococcales</taxon>
        <taxon>Cellulomonadaceae</taxon>
        <taxon>Cellulomonas</taxon>
    </lineage>
</organism>
<keyword evidence="2" id="KW-0472">Membrane</keyword>
<keyword evidence="2" id="KW-0812">Transmembrane</keyword>
<evidence type="ECO:0000256" key="1">
    <source>
        <dbReference type="SAM" id="MobiDB-lite"/>
    </source>
</evidence>
<evidence type="ECO:0008006" key="5">
    <source>
        <dbReference type="Google" id="ProtNLM"/>
    </source>
</evidence>
<evidence type="ECO:0000256" key="2">
    <source>
        <dbReference type="SAM" id="Phobius"/>
    </source>
</evidence>
<dbReference type="EMBL" id="CP074405">
    <property type="protein sequence ID" value="QVI61371.1"/>
    <property type="molecule type" value="Genomic_DNA"/>
</dbReference>
<gene>
    <name evidence="3" type="ORF">KG103_12885</name>
</gene>
<feature type="region of interest" description="Disordered" evidence="1">
    <location>
        <begin position="164"/>
        <end position="205"/>
    </location>
</feature>
<evidence type="ECO:0000313" key="4">
    <source>
        <dbReference type="Proteomes" id="UP000677804"/>
    </source>
</evidence>
<dbReference type="Proteomes" id="UP000677804">
    <property type="component" value="Chromosome"/>
</dbReference>
<feature type="transmembrane region" description="Helical" evidence="2">
    <location>
        <begin position="21"/>
        <end position="45"/>
    </location>
</feature>
<name>A0ABX8D1L7_9CELL</name>
<reference evidence="3 4" key="1">
    <citation type="submission" date="2021-05" db="EMBL/GenBank/DDBJ databases">
        <title>Novel species in genus Cellulomonas.</title>
        <authorList>
            <person name="Zhang G."/>
        </authorList>
    </citation>
    <scope>NUCLEOTIDE SEQUENCE [LARGE SCALE GENOMIC DNA]</scope>
    <source>
        <strain evidence="4">zg-ZUI222</strain>
    </source>
</reference>